<dbReference type="STRING" id="660518.SAMN05216218_108236"/>
<feature type="domain" description="AMP-dependent synthetase/ligase" evidence="2">
    <location>
        <begin position="12"/>
        <end position="375"/>
    </location>
</feature>
<dbReference type="Gene3D" id="3.40.50.12780">
    <property type="entry name" value="N-terminal domain of ligase-like"/>
    <property type="match status" value="1"/>
</dbReference>
<dbReference type="InterPro" id="IPR042099">
    <property type="entry name" value="ANL_N_sf"/>
</dbReference>
<dbReference type="OrthoDB" id="193284at2157"/>
<feature type="domain" description="AMP-binding enzyme C-terminal" evidence="3">
    <location>
        <begin position="425"/>
        <end position="501"/>
    </location>
</feature>
<dbReference type="PROSITE" id="PS00455">
    <property type="entry name" value="AMP_BINDING"/>
    <property type="match status" value="1"/>
</dbReference>
<dbReference type="AlphaFoldDB" id="A0A1G7N9T8"/>
<dbReference type="InterPro" id="IPR000873">
    <property type="entry name" value="AMP-dep_synth/lig_dom"/>
</dbReference>
<dbReference type="PANTHER" id="PTHR43767">
    <property type="entry name" value="LONG-CHAIN-FATTY-ACID--COA LIGASE"/>
    <property type="match status" value="1"/>
</dbReference>
<dbReference type="RefSeq" id="WP_092692595.1">
    <property type="nucleotide sequence ID" value="NZ_FNBK01000008.1"/>
</dbReference>
<dbReference type="Gene3D" id="3.30.300.30">
    <property type="match status" value="1"/>
</dbReference>
<dbReference type="Pfam" id="PF13193">
    <property type="entry name" value="AMP-binding_C"/>
    <property type="match status" value="1"/>
</dbReference>
<dbReference type="GO" id="GO:0016878">
    <property type="term" value="F:acid-thiol ligase activity"/>
    <property type="evidence" value="ECO:0007669"/>
    <property type="project" value="UniProtKB-ARBA"/>
</dbReference>
<feature type="region of interest" description="Disordered" evidence="1">
    <location>
        <begin position="493"/>
        <end position="516"/>
    </location>
</feature>
<name>A0A1G7N9T8_9EURY</name>
<reference evidence="5" key="1">
    <citation type="submission" date="2016-10" db="EMBL/GenBank/DDBJ databases">
        <authorList>
            <person name="Varghese N."/>
            <person name="Submissions S."/>
        </authorList>
    </citation>
    <scope>NUCLEOTIDE SEQUENCE [LARGE SCALE GENOMIC DNA]</scope>
    <source>
        <strain evidence="5">IBRC-M 10760</strain>
    </source>
</reference>
<protein>
    <submittedName>
        <fullName evidence="4">Fatty-acyl-CoA synthase</fullName>
    </submittedName>
</protein>
<gene>
    <name evidence="4" type="ORF">SAMN05216218_108236</name>
</gene>
<dbReference type="SUPFAM" id="SSF56801">
    <property type="entry name" value="Acetyl-CoA synthetase-like"/>
    <property type="match status" value="1"/>
</dbReference>
<evidence type="ECO:0000256" key="1">
    <source>
        <dbReference type="SAM" id="MobiDB-lite"/>
    </source>
</evidence>
<dbReference type="InterPro" id="IPR045851">
    <property type="entry name" value="AMP-bd_C_sf"/>
</dbReference>
<dbReference type="PANTHER" id="PTHR43767:SF1">
    <property type="entry name" value="NONRIBOSOMAL PEPTIDE SYNTHASE PES1 (EUROFUNG)-RELATED"/>
    <property type="match status" value="1"/>
</dbReference>
<dbReference type="InterPro" id="IPR050237">
    <property type="entry name" value="ATP-dep_AMP-bd_enzyme"/>
</dbReference>
<dbReference type="InterPro" id="IPR025110">
    <property type="entry name" value="AMP-bd_C"/>
</dbReference>
<evidence type="ECO:0000259" key="3">
    <source>
        <dbReference type="Pfam" id="PF13193"/>
    </source>
</evidence>
<evidence type="ECO:0000313" key="4">
    <source>
        <dbReference type="EMBL" id="SDF70732.1"/>
    </source>
</evidence>
<accession>A0A1G7N9T8</accession>
<dbReference type="Proteomes" id="UP000199076">
    <property type="component" value="Unassembled WGS sequence"/>
</dbReference>
<evidence type="ECO:0000313" key="5">
    <source>
        <dbReference type="Proteomes" id="UP000199076"/>
    </source>
</evidence>
<sequence>MSHPTVRDLLSQAAASRPEQVGLVDPAADETLRFREWDERVTRTANGLLDAGFEPGDHVSVMVKDSVELLVLLFGGLEIGLVVTPVSYRAPPGRLSYVLEHSEADGIAVDEACIETVRELDAESLPDSRIGVGDVDLPDEIPYESVTDGSDRPPGISVAEDDRALLLYTSGTTGDPKGVTHSHRNVVEANLMSVPYNRLRPGDTSVALGPLYHVGPLLANFMPALQVGATNLIQRDFDPTVTLDYIENEGVTALWGVPTHFNEVLDEGTIAERDTEDVRMIQYSGSAMPEEVVRRCREQFPDVDFVNAYGTTEIIFGAFLYPEDHDDHLGSIGHAVPKARVRLVDPDDPMPGNTVERGQEGEILVETPTCMTGYWKAPEKTDEAIVDGWYRTGDLGRRDEDGFLYFVDRKDNMIISGGENIYPAEVENVLHDHPDVRTAAVIGAPDSEWGQVVTAFVVPGTDDLSGEDLDEYFKASASIEDFKRPRRYEIRSSLPQTNSGKISRQDLRKAVKETNS</sequence>
<organism evidence="4 5">
    <name type="scientific">Halorientalis regularis</name>
    <dbReference type="NCBI Taxonomy" id="660518"/>
    <lineage>
        <taxon>Archaea</taxon>
        <taxon>Methanobacteriati</taxon>
        <taxon>Methanobacteriota</taxon>
        <taxon>Stenosarchaea group</taxon>
        <taxon>Halobacteria</taxon>
        <taxon>Halobacteriales</taxon>
        <taxon>Haloarculaceae</taxon>
        <taxon>Halorientalis</taxon>
    </lineage>
</organism>
<evidence type="ECO:0000259" key="2">
    <source>
        <dbReference type="Pfam" id="PF00501"/>
    </source>
</evidence>
<dbReference type="InterPro" id="IPR020845">
    <property type="entry name" value="AMP-binding_CS"/>
</dbReference>
<feature type="compositionally biased region" description="Basic and acidic residues" evidence="1">
    <location>
        <begin position="503"/>
        <end position="516"/>
    </location>
</feature>
<feature type="compositionally biased region" description="Polar residues" evidence="1">
    <location>
        <begin position="493"/>
        <end position="502"/>
    </location>
</feature>
<dbReference type="Pfam" id="PF00501">
    <property type="entry name" value="AMP-binding"/>
    <property type="match status" value="1"/>
</dbReference>
<keyword evidence="5" id="KW-1185">Reference proteome</keyword>
<proteinExistence type="predicted"/>
<dbReference type="EMBL" id="FNBK01000008">
    <property type="protein sequence ID" value="SDF70732.1"/>
    <property type="molecule type" value="Genomic_DNA"/>
</dbReference>